<name>A0A9W6Y214_9STRA</name>
<dbReference type="Proteomes" id="UP001165121">
    <property type="component" value="Unassembled WGS sequence"/>
</dbReference>
<evidence type="ECO:0000313" key="2">
    <source>
        <dbReference type="EMBL" id="GMF51050.1"/>
    </source>
</evidence>
<sequence>MVLATDEIGLSEVTLTHQDVWRIIRDKFYDDDDVIVQGASKKQVFGRLNYTKTVHFGREIYSRIDSEPLCDGRNNPGLKFSQFYFTYYEEKALHRVIGCAHPHLVDHVYLPAFYVLTTRKSTDVYEHLLHFVFIATKRKVLAPISLVEGNVVFELAHGSKSSSRSGGMYLVCVNRTNNPLERYNRSLNEAFSVAHPDITQFIGVIDEQSRENVRLLADILNRRARAPNHAPAHAPSSLEPDSDSDSDTVEFEGSEIENSSCTSSIASVSPKY</sequence>
<dbReference type="AlphaFoldDB" id="A0A9W6Y214"/>
<proteinExistence type="predicted"/>
<feature type="region of interest" description="Disordered" evidence="1">
    <location>
        <begin position="226"/>
        <end position="272"/>
    </location>
</feature>
<accession>A0A9W6Y214</accession>
<gene>
    <name evidence="2" type="ORF">Pfra01_002052700</name>
</gene>
<dbReference type="EMBL" id="BSXT01002807">
    <property type="protein sequence ID" value="GMF51050.1"/>
    <property type="molecule type" value="Genomic_DNA"/>
</dbReference>
<feature type="compositionally biased region" description="Acidic residues" evidence="1">
    <location>
        <begin position="240"/>
        <end position="255"/>
    </location>
</feature>
<organism evidence="2 3">
    <name type="scientific">Phytophthora fragariaefolia</name>
    <dbReference type="NCBI Taxonomy" id="1490495"/>
    <lineage>
        <taxon>Eukaryota</taxon>
        <taxon>Sar</taxon>
        <taxon>Stramenopiles</taxon>
        <taxon>Oomycota</taxon>
        <taxon>Peronosporomycetes</taxon>
        <taxon>Peronosporales</taxon>
        <taxon>Peronosporaceae</taxon>
        <taxon>Phytophthora</taxon>
    </lineage>
</organism>
<reference evidence="2" key="1">
    <citation type="submission" date="2023-04" db="EMBL/GenBank/DDBJ databases">
        <title>Phytophthora fragariaefolia NBRC 109709.</title>
        <authorList>
            <person name="Ichikawa N."/>
            <person name="Sato H."/>
            <person name="Tonouchi N."/>
        </authorList>
    </citation>
    <scope>NUCLEOTIDE SEQUENCE</scope>
    <source>
        <strain evidence="2">NBRC 109709</strain>
    </source>
</reference>
<feature type="compositionally biased region" description="Polar residues" evidence="1">
    <location>
        <begin position="256"/>
        <end position="272"/>
    </location>
</feature>
<dbReference type="OrthoDB" id="122194at2759"/>
<keyword evidence="3" id="KW-1185">Reference proteome</keyword>
<comment type="caution">
    <text evidence="2">The sequence shown here is derived from an EMBL/GenBank/DDBJ whole genome shotgun (WGS) entry which is preliminary data.</text>
</comment>
<evidence type="ECO:0000256" key="1">
    <source>
        <dbReference type="SAM" id="MobiDB-lite"/>
    </source>
</evidence>
<protein>
    <submittedName>
        <fullName evidence="2">Unnamed protein product</fullName>
    </submittedName>
</protein>
<evidence type="ECO:0000313" key="3">
    <source>
        <dbReference type="Proteomes" id="UP001165121"/>
    </source>
</evidence>